<sequence>MRSEIILVASTYHILFFTFNPSDAHGGSCSVLAKGHHQIRRAADIDGWRKHMYKIVLIVLSLNRYQTNDRTVQIAPPEI</sequence>
<dbReference type="RefSeq" id="XP_041293430.1">
    <property type="nucleotide sequence ID" value="XM_041437220.1"/>
</dbReference>
<dbReference type="AlphaFoldDB" id="A0A9P7F8Y3"/>
<dbReference type="Proteomes" id="UP000823399">
    <property type="component" value="Unassembled WGS sequence"/>
</dbReference>
<dbReference type="EMBL" id="JABBWM010000024">
    <property type="protein sequence ID" value="KAG2109348.1"/>
    <property type="molecule type" value="Genomic_DNA"/>
</dbReference>
<gene>
    <name evidence="1" type="ORF">F5147DRAFT_692956</name>
</gene>
<comment type="caution">
    <text evidence="1">The sequence shown here is derived from an EMBL/GenBank/DDBJ whole genome shotgun (WGS) entry which is preliminary data.</text>
</comment>
<name>A0A9P7F8Y3_9AGAM</name>
<evidence type="ECO:0000313" key="2">
    <source>
        <dbReference type="Proteomes" id="UP000823399"/>
    </source>
</evidence>
<dbReference type="GeneID" id="64699479"/>
<proteinExistence type="predicted"/>
<protein>
    <submittedName>
        <fullName evidence="1">Uncharacterized protein</fullName>
    </submittedName>
</protein>
<evidence type="ECO:0000313" key="1">
    <source>
        <dbReference type="EMBL" id="KAG2109348.1"/>
    </source>
</evidence>
<keyword evidence="2" id="KW-1185">Reference proteome</keyword>
<organism evidence="1 2">
    <name type="scientific">Suillus discolor</name>
    <dbReference type="NCBI Taxonomy" id="1912936"/>
    <lineage>
        <taxon>Eukaryota</taxon>
        <taxon>Fungi</taxon>
        <taxon>Dikarya</taxon>
        <taxon>Basidiomycota</taxon>
        <taxon>Agaricomycotina</taxon>
        <taxon>Agaricomycetes</taxon>
        <taxon>Agaricomycetidae</taxon>
        <taxon>Boletales</taxon>
        <taxon>Suillineae</taxon>
        <taxon>Suillaceae</taxon>
        <taxon>Suillus</taxon>
    </lineage>
</organism>
<reference evidence="1" key="1">
    <citation type="journal article" date="2020" name="New Phytol.">
        <title>Comparative genomics reveals dynamic genome evolution in host specialist ectomycorrhizal fungi.</title>
        <authorList>
            <person name="Lofgren L.A."/>
            <person name="Nguyen N.H."/>
            <person name="Vilgalys R."/>
            <person name="Ruytinx J."/>
            <person name="Liao H.L."/>
            <person name="Branco S."/>
            <person name="Kuo A."/>
            <person name="LaButti K."/>
            <person name="Lipzen A."/>
            <person name="Andreopoulos W."/>
            <person name="Pangilinan J."/>
            <person name="Riley R."/>
            <person name="Hundley H."/>
            <person name="Na H."/>
            <person name="Barry K."/>
            <person name="Grigoriev I.V."/>
            <person name="Stajich J.E."/>
            <person name="Kennedy P.G."/>
        </authorList>
    </citation>
    <scope>NUCLEOTIDE SEQUENCE</scope>
    <source>
        <strain evidence="1">FC423</strain>
    </source>
</reference>
<accession>A0A9P7F8Y3</accession>